<dbReference type="PANTHER" id="PTHR31742">
    <property type="entry name" value="RPA-INTERACTING PROTEIN RPAIN"/>
    <property type="match status" value="1"/>
</dbReference>
<dbReference type="AlphaFoldDB" id="A0A8K0AGL3"/>
<evidence type="ECO:0000256" key="3">
    <source>
        <dbReference type="ARBA" id="ARBA00022833"/>
    </source>
</evidence>
<dbReference type="PANTHER" id="PTHR31742:SF1">
    <property type="entry name" value="RPA-INTERACTING PROTEIN"/>
    <property type="match status" value="1"/>
</dbReference>
<evidence type="ECO:0000313" key="7">
    <source>
        <dbReference type="Proteomes" id="UP000799049"/>
    </source>
</evidence>
<sequence length="255" mass="28770">MSAMPRFGSPKTTESFRSRRIHDRALQMLKMQRYHVVQQLRSNELSARIAAECILRQAEQQDAQEFEGSPSGMQLEEAGYYEDFDLSENIVELENQILQDLKEHELFGRIVSQVDCSLEAEEDEVNDSVARLLALSQRHAHRTNSYDSDNDRDREDGRQLDVDGGAPPVVSCPLCKWSALSSSGNLFFCACGFRLNTKCDYPAMWFFASQLENLGKEHSATGCAQECQFAVTRIGDDLDFLEAQCPACGLRKLVL</sequence>
<evidence type="ECO:0000259" key="5">
    <source>
        <dbReference type="Pfam" id="PF14768"/>
    </source>
</evidence>
<keyword evidence="3" id="KW-0862">Zinc</keyword>
<dbReference type="Proteomes" id="UP000799049">
    <property type="component" value="Unassembled WGS sequence"/>
</dbReference>
<protein>
    <submittedName>
        <fullName evidence="6">Mitochondrial RPA_interact_C domain-containing protein</fullName>
    </submittedName>
</protein>
<keyword evidence="2" id="KW-0863">Zinc-finger</keyword>
<accession>A0A8K0AGL3</accession>
<evidence type="ECO:0000256" key="2">
    <source>
        <dbReference type="ARBA" id="ARBA00022771"/>
    </source>
</evidence>
<dbReference type="GO" id="GO:0008270">
    <property type="term" value="F:zinc ion binding"/>
    <property type="evidence" value="ECO:0007669"/>
    <property type="project" value="UniProtKB-KW"/>
</dbReference>
<comment type="caution">
    <text evidence="6">The sequence shown here is derived from an EMBL/GenBank/DDBJ whole genome shotgun (WGS) entry which is preliminary data.</text>
</comment>
<dbReference type="InterPro" id="IPR028159">
    <property type="entry name" value="RPA_interact_C_dom"/>
</dbReference>
<evidence type="ECO:0000256" key="1">
    <source>
        <dbReference type="ARBA" id="ARBA00022723"/>
    </source>
</evidence>
<feature type="compositionally biased region" description="Basic and acidic residues" evidence="4">
    <location>
        <begin position="149"/>
        <end position="161"/>
    </location>
</feature>
<feature type="domain" description="RPA-interacting protein C-terminal" evidence="5">
    <location>
        <begin position="172"/>
        <end position="250"/>
    </location>
</feature>
<dbReference type="EMBL" id="VRVR01000031">
    <property type="protein sequence ID" value="KAF0852532.1"/>
    <property type="molecule type" value="Genomic_DNA"/>
</dbReference>
<dbReference type="InterPro" id="IPR028156">
    <property type="entry name" value="RIP"/>
</dbReference>
<keyword evidence="7" id="KW-1185">Reference proteome</keyword>
<proteinExistence type="predicted"/>
<dbReference type="GO" id="GO:0005634">
    <property type="term" value="C:nucleus"/>
    <property type="evidence" value="ECO:0007669"/>
    <property type="project" value="TreeGrafter"/>
</dbReference>
<gene>
    <name evidence="6" type="ORF">ANDGO_08413</name>
</gene>
<organism evidence="6 7">
    <name type="scientific">Andalucia godoyi</name>
    <name type="common">Flagellate</name>
    <dbReference type="NCBI Taxonomy" id="505711"/>
    <lineage>
        <taxon>Eukaryota</taxon>
        <taxon>Discoba</taxon>
        <taxon>Jakobida</taxon>
        <taxon>Andalucina</taxon>
        <taxon>Andaluciidae</taxon>
        <taxon>Andalucia</taxon>
    </lineage>
</organism>
<evidence type="ECO:0000256" key="4">
    <source>
        <dbReference type="SAM" id="MobiDB-lite"/>
    </source>
</evidence>
<reference evidence="6" key="1">
    <citation type="submission" date="2019-09" db="EMBL/GenBank/DDBJ databases">
        <title>The Mitochondrial Proteome of the Jakobid, Andalucia godoyi, a Protist With the Most Gene-Rich and Bacteria-Like Mitochondrial Genome.</title>
        <authorList>
            <person name="Gray M.W."/>
            <person name="Burger G."/>
            <person name="Derelle R."/>
            <person name="Klimes V."/>
            <person name="Leger M."/>
            <person name="Sarrasin M."/>
            <person name="Vlcek C."/>
            <person name="Roger A.J."/>
            <person name="Elias M."/>
            <person name="Lang B.F."/>
        </authorList>
    </citation>
    <scope>NUCLEOTIDE SEQUENCE</scope>
    <source>
        <strain evidence="6">And28</strain>
    </source>
</reference>
<keyword evidence="1" id="KW-0479">Metal-binding</keyword>
<dbReference type="GO" id="GO:0006606">
    <property type="term" value="P:protein import into nucleus"/>
    <property type="evidence" value="ECO:0007669"/>
    <property type="project" value="TreeGrafter"/>
</dbReference>
<name>A0A8K0AGL3_ANDGO</name>
<evidence type="ECO:0000313" key="6">
    <source>
        <dbReference type="EMBL" id="KAF0852532.1"/>
    </source>
</evidence>
<dbReference type="Pfam" id="PF14768">
    <property type="entry name" value="RPA_interact_C"/>
    <property type="match status" value="1"/>
</dbReference>
<feature type="region of interest" description="Disordered" evidence="4">
    <location>
        <begin position="142"/>
        <end position="162"/>
    </location>
</feature>